<comment type="caution">
    <text evidence="2">The sequence shown here is derived from an EMBL/GenBank/DDBJ whole genome shotgun (WGS) entry which is preliminary data.</text>
</comment>
<accession>A0A6M0RMT0</accession>
<feature type="signal peptide" evidence="1">
    <location>
        <begin position="1"/>
        <end position="21"/>
    </location>
</feature>
<protein>
    <submittedName>
        <fullName evidence="2">Uncharacterized protein</fullName>
    </submittedName>
</protein>
<keyword evidence="1" id="KW-0732">Signal</keyword>
<gene>
    <name evidence="2" type="ORF">DXZ20_18040</name>
</gene>
<evidence type="ECO:0000256" key="1">
    <source>
        <dbReference type="SAM" id="SignalP"/>
    </source>
</evidence>
<dbReference type="EMBL" id="QXHD01000004">
    <property type="protein sequence ID" value="NEZ57534.1"/>
    <property type="molecule type" value="Genomic_DNA"/>
</dbReference>
<evidence type="ECO:0000313" key="3">
    <source>
        <dbReference type="Proteomes" id="UP000481033"/>
    </source>
</evidence>
<proteinExistence type="predicted"/>
<reference evidence="2 3" key="1">
    <citation type="journal article" date="2020" name="Microb. Ecol.">
        <title>Ecogenomics of the Marine Benthic Filamentous Cyanobacterium Adonisia.</title>
        <authorList>
            <person name="Walter J.M."/>
            <person name="Coutinho F.H."/>
            <person name="Leomil L."/>
            <person name="Hargreaves P.I."/>
            <person name="Campeao M.E."/>
            <person name="Vieira V.V."/>
            <person name="Silva B.S."/>
            <person name="Fistarol G.O."/>
            <person name="Salomon P.S."/>
            <person name="Sawabe T."/>
            <person name="Mino S."/>
            <person name="Hosokawa M."/>
            <person name="Miyashita H."/>
            <person name="Maruyama F."/>
            <person name="van Verk M.C."/>
            <person name="Dutilh B.E."/>
            <person name="Thompson C.C."/>
            <person name="Thompson F.L."/>
        </authorList>
    </citation>
    <scope>NUCLEOTIDE SEQUENCE [LARGE SCALE GENOMIC DNA]</scope>
    <source>
        <strain evidence="2 3">CCMR0081</strain>
    </source>
</reference>
<name>A0A6M0RMT0_9CYAN</name>
<keyword evidence="3" id="KW-1185">Reference proteome</keyword>
<sequence>MKVSISLAASFLLAMLPLSKASEATWPVVLQKQSIPGLSDCQVQLLTLSSRASDLEFQMQLLTQRQIRLAYIRIALFNNLSSLSPSSSRYHVIQRQIAEVRRQMAPLMNQREQLRVQTSDVRAQMNALSCR</sequence>
<organism evidence="2 3">
    <name type="scientific">Adonisia turfae CCMR0081</name>
    <dbReference type="NCBI Taxonomy" id="2292702"/>
    <lineage>
        <taxon>Bacteria</taxon>
        <taxon>Bacillati</taxon>
        <taxon>Cyanobacteriota</taxon>
        <taxon>Adonisia</taxon>
        <taxon>Adonisia turfae</taxon>
    </lineage>
</organism>
<dbReference type="AlphaFoldDB" id="A0A6M0RMT0"/>
<feature type="chain" id="PRO_5026877476" evidence="1">
    <location>
        <begin position="22"/>
        <end position="131"/>
    </location>
</feature>
<evidence type="ECO:0000313" key="2">
    <source>
        <dbReference type="EMBL" id="NEZ57534.1"/>
    </source>
</evidence>
<dbReference type="Proteomes" id="UP000481033">
    <property type="component" value="Unassembled WGS sequence"/>
</dbReference>